<reference evidence="2" key="1">
    <citation type="journal article" date="2019" name="Int. J. Syst. Evol. Microbiol.">
        <title>The Global Catalogue of Microorganisms (GCM) 10K type strain sequencing project: providing services to taxonomists for standard genome sequencing and annotation.</title>
        <authorList>
            <consortium name="The Broad Institute Genomics Platform"/>
            <consortium name="The Broad Institute Genome Sequencing Center for Infectious Disease"/>
            <person name="Wu L."/>
            <person name="Ma J."/>
        </authorList>
    </citation>
    <scope>NUCLEOTIDE SEQUENCE [LARGE SCALE GENOMIC DNA]</scope>
    <source>
        <strain evidence="2">CCM 8933</strain>
    </source>
</reference>
<keyword evidence="1" id="KW-0378">Hydrolase</keyword>
<proteinExistence type="predicted"/>
<organism evidence="1 2">
    <name type="scientific">Lactiplantibacillus daowaiensis</name>
    <dbReference type="NCBI Taxonomy" id="2559918"/>
    <lineage>
        <taxon>Bacteria</taxon>
        <taxon>Bacillati</taxon>
        <taxon>Bacillota</taxon>
        <taxon>Bacilli</taxon>
        <taxon>Lactobacillales</taxon>
        <taxon>Lactobacillaceae</taxon>
        <taxon>Lactiplantibacillus</taxon>
    </lineage>
</organism>
<comment type="caution">
    <text evidence="1">The sequence shown here is derived from an EMBL/GenBank/DDBJ whole genome shotgun (WGS) entry which is preliminary data.</text>
</comment>
<gene>
    <name evidence="1" type="ORF">ACFP5Y_13025</name>
</gene>
<evidence type="ECO:0000313" key="2">
    <source>
        <dbReference type="Proteomes" id="UP001596282"/>
    </source>
</evidence>
<dbReference type="Proteomes" id="UP001596282">
    <property type="component" value="Unassembled WGS sequence"/>
</dbReference>
<name>A0ABW1S2S2_9LACO</name>
<evidence type="ECO:0000313" key="1">
    <source>
        <dbReference type="EMBL" id="MFC6182151.1"/>
    </source>
</evidence>
<dbReference type="Gene3D" id="3.40.50.1820">
    <property type="entry name" value="alpha/beta hydrolase"/>
    <property type="match status" value="1"/>
</dbReference>
<dbReference type="InterPro" id="IPR010315">
    <property type="entry name" value="DUF915_hydro-like"/>
</dbReference>
<dbReference type="InterPro" id="IPR029058">
    <property type="entry name" value="AB_hydrolase_fold"/>
</dbReference>
<dbReference type="PROSITE" id="PS51257">
    <property type="entry name" value="PROKAR_LIPOPROTEIN"/>
    <property type="match status" value="1"/>
</dbReference>
<sequence length="289" mass="31549">MRKWRLGAWLGLILGIVVSLSGCASQSTSRTKSSSSSQQPKSAYVTSSRPTFYVHGFQGSAQSTNTLIKHAEKTAHAHKVYVATVSTSGQVTLSGNWSAKTRNPIIQVVFKNNLAQYDQQSAWLAKVITTVQQAHHFSSYNIVAHSAGCVASVNMLMTKQASDFPTINKLVTIAGPFDGVVGEDDVANQNSFLASGEPKYLHAAYELLAAKRANFPNGVHLLNVVGNLDDGTNSDSLVTNVSARSIKYLTRGHQVVYTEKDFHGKHAQHSQLHENAKVALTIDRYLWHR</sequence>
<protein>
    <submittedName>
        <fullName evidence="1">Alpha/beta hydrolase</fullName>
    </submittedName>
</protein>
<accession>A0ABW1S2S2</accession>
<dbReference type="SUPFAM" id="SSF53474">
    <property type="entry name" value="alpha/beta-Hydrolases"/>
    <property type="match status" value="1"/>
</dbReference>
<dbReference type="GO" id="GO:0016787">
    <property type="term" value="F:hydrolase activity"/>
    <property type="evidence" value="ECO:0007669"/>
    <property type="project" value="UniProtKB-KW"/>
</dbReference>
<dbReference type="Pfam" id="PF06028">
    <property type="entry name" value="DUF915"/>
    <property type="match status" value="1"/>
</dbReference>
<keyword evidence="2" id="KW-1185">Reference proteome</keyword>
<dbReference type="EMBL" id="JBHSSC010000044">
    <property type="protein sequence ID" value="MFC6182151.1"/>
    <property type="molecule type" value="Genomic_DNA"/>
</dbReference>
<dbReference type="RefSeq" id="WP_223876581.1">
    <property type="nucleotide sequence ID" value="NZ_BJDJ01000002.1"/>
</dbReference>